<dbReference type="EMBL" id="AAQH01000010">
    <property type="protein sequence ID" value="EAT12103.1"/>
    <property type="molecule type" value="Genomic_DNA"/>
</dbReference>
<evidence type="ECO:0000313" key="4">
    <source>
        <dbReference type="EMBL" id="EAT12103.1"/>
    </source>
</evidence>
<feature type="active site" evidence="3">
    <location>
        <position position="46"/>
    </location>
</feature>
<dbReference type="PANTHER" id="PTHR13774:SF17">
    <property type="entry name" value="PHENAZINE BIOSYNTHESIS-LIKE DOMAIN-CONTAINING PROTEIN"/>
    <property type="match status" value="1"/>
</dbReference>
<proteinExistence type="inferred from homology"/>
<keyword evidence="5" id="KW-1185">Reference proteome</keyword>
<gene>
    <name evidence="4" type="ORF">RED65_03655</name>
</gene>
<dbReference type="GO" id="GO:0005737">
    <property type="term" value="C:cytoplasm"/>
    <property type="evidence" value="ECO:0007669"/>
    <property type="project" value="TreeGrafter"/>
</dbReference>
<evidence type="ECO:0000313" key="5">
    <source>
        <dbReference type="Proteomes" id="UP000004263"/>
    </source>
</evidence>
<dbReference type="Pfam" id="PF02567">
    <property type="entry name" value="PhzC-PhzF"/>
    <property type="match status" value="1"/>
</dbReference>
<evidence type="ECO:0000256" key="3">
    <source>
        <dbReference type="PIRSR" id="PIRSR016184-1"/>
    </source>
</evidence>
<keyword evidence="2" id="KW-0413">Isomerase</keyword>
<dbReference type="GO" id="GO:0016853">
    <property type="term" value="F:isomerase activity"/>
    <property type="evidence" value="ECO:0007669"/>
    <property type="project" value="UniProtKB-KW"/>
</dbReference>
<comment type="caution">
    <text evidence="4">The sequence shown here is derived from an EMBL/GenBank/DDBJ whole genome shotgun (WGS) entry which is preliminary data.</text>
</comment>
<evidence type="ECO:0000256" key="1">
    <source>
        <dbReference type="ARBA" id="ARBA00008270"/>
    </source>
</evidence>
<dbReference type="HOGENOM" id="CLU_048756_2_2_6"/>
<comment type="similarity">
    <text evidence="1">Belongs to the PhzF family.</text>
</comment>
<dbReference type="OrthoDB" id="9788221at2"/>
<dbReference type="Proteomes" id="UP000004263">
    <property type="component" value="Unassembled WGS sequence"/>
</dbReference>
<dbReference type="Gene3D" id="3.10.310.10">
    <property type="entry name" value="Diaminopimelate Epimerase, Chain A, domain 1"/>
    <property type="match status" value="2"/>
</dbReference>
<reference evidence="4 5" key="1">
    <citation type="submission" date="2006-03" db="EMBL/GenBank/DDBJ databases">
        <authorList>
            <person name="Pinhassi J."/>
            <person name="Pedros-Alio C."/>
            <person name="Ferriera S."/>
            <person name="Johnson J."/>
            <person name="Kravitz S."/>
            <person name="Halpern A."/>
            <person name="Remington K."/>
            <person name="Beeson K."/>
            <person name="Tran B."/>
            <person name="Rogers Y.-H."/>
            <person name="Friedman R."/>
            <person name="Venter J.C."/>
        </authorList>
    </citation>
    <scope>NUCLEOTIDE SEQUENCE [LARGE SCALE GENOMIC DNA]</scope>
    <source>
        <strain evidence="4 5">RED65</strain>
    </source>
</reference>
<accession>Q1N1E7</accession>
<dbReference type="InterPro" id="IPR003719">
    <property type="entry name" value="Phenazine_PhzF-like"/>
</dbReference>
<sequence length="259" mass="29212">MELDIYQVDAFAKKVFEGNPAAVCPLEEWLTDDIMQSIAAENNLAETAFFVPNENGFYIRWFTPTKEVSLCGHATLASAHILFSELNYQGESIVFDCMSGELIVKKAETGYEMDFPSQPGEVCDKFDEAEEIFSKRPIACLKHEDYVLVFDDEEFIRNANFDISLLKAWDLRGVMITAASTEYDFISRFFAPNYGINEDPVTGSSFTKLIPYWADKLNKQTMFAKQLSPRGGEVHCQLNNDRVLISGGAITYLKGKIIV</sequence>
<dbReference type="PIRSF" id="PIRSF016184">
    <property type="entry name" value="PhzC_PhzF"/>
    <property type="match status" value="1"/>
</dbReference>
<dbReference type="AlphaFoldDB" id="Q1N1E7"/>
<dbReference type="RefSeq" id="WP_007019063.1">
    <property type="nucleotide sequence ID" value="NZ_CH724120.1"/>
</dbReference>
<protein>
    <submittedName>
        <fullName evidence="4">Phenazine biosynthesis protein, PhzF family</fullName>
    </submittedName>
</protein>
<dbReference type="SUPFAM" id="SSF54506">
    <property type="entry name" value="Diaminopimelate epimerase-like"/>
    <property type="match status" value="1"/>
</dbReference>
<dbReference type="NCBIfam" id="TIGR00654">
    <property type="entry name" value="PhzF_family"/>
    <property type="match status" value="1"/>
</dbReference>
<name>Q1N1E7_9GAMM</name>
<organism evidence="4 5">
    <name type="scientific">Bermanella marisrubri</name>
    <dbReference type="NCBI Taxonomy" id="207949"/>
    <lineage>
        <taxon>Bacteria</taxon>
        <taxon>Pseudomonadati</taxon>
        <taxon>Pseudomonadota</taxon>
        <taxon>Gammaproteobacteria</taxon>
        <taxon>Oceanospirillales</taxon>
        <taxon>Oceanospirillaceae</taxon>
        <taxon>Bermanella</taxon>
    </lineage>
</organism>
<evidence type="ECO:0000256" key="2">
    <source>
        <dbReference type="ARBA" id="ARBA00023235"/>
    </source>
</evidence>
<dbReference type="PANTHER" id="PTHR13774">
    <property type="entry name" value="PHENAZINE BIOSYNTHESIS PROTEIN"/>
    <property type="match status" value="1"/>
</dbReference>